<dbReference type="AlphaFoldDB" id="A0A2P5CED2"/>
<proteinExistence type="predicted"/>
<reference evidence="2" key="1">
    <citation type="submission" date="2016-06" db="EMBL/GenBank/DDBJ databases">
        <title>Parallel loss of symbiosis genes in relatives of nitrogen-fixing non-legume Parasponia.</title>
        <authorList>
            <person name="Van Velzen R."/>
            <person name="Holmer R."/>
            <person name="Bu F."/>
            <person name="Rutten L."/>
            <person name="Van Zeijl A."/>
            <person name="Liu W."/>
            <person name="Santuari L."/>
            <person name="Cao Q."/>
            <person name="Sharma T."/>
            <person name="Shen D."/>
            <person name="Roswanjaya Y."/>
            <person name="Wardhani T."/>
            <person name="Kalhor M.S."/>
            <person name="Jansen J."/>
            <person name="Van den Hoogen J."/>
            <person name="Gungor B."/>
            <person name="Hartog M."/>
            <person name="Hontelez J."/>
            <person name="Verver J."/>
            <person name="Yang W.-C."/>
            <person name="Schijlen E."/>
            <person name="Repin R."/>
            <person name="Schilthuizen M."/>
            <person name="Schranz E."/>
            <person name="Heidstra R."/>
            <person name="Miyata K."/>
            <person name="Fedorova E."/>
            <person name="Kohlen W."/>
            <person name="Bisseling T."/>
            <person name="Smit S."/>
            <person name="Geurts R."/>
        </authorList>
    </citation>
    <scope>NUCLEOTIDE SEQUENCE [LARGE SCALE GENOMIC DNA]</scope>
    <source>
        <strain evidence="2">cv. WU1-14</strain>
    </source>
</reference>
<evidence type="ECO:0000313" key="1">
    <source>
        <dbReference type="EMBL" id="PON59423.1"/>
    </source>
</evidence>
<gene>
    <name evidence="1" type="ORF">PanWU01x14_159330</name>
</gene>
<dbReference type="Proteomes" id="UP000237105">
    <property type="component" value="Unassembled WGS sequence"/>
</dbReference>
<sequence>MMTTDLARGWDAITLLFKILDKDTKIEFENPQGCKPEKITGCVELCNGANHLRAFNDGKEKHWEGQALLWLTDCVPYRIAMKLQWWIEERW</sequence>
<protein>
    <submittedName>
        <fullName evidence="1">Uncharacterized protein</fullName>
    </submittedName>
</protein>
<accession>A0A2P5CED2</accession>
<comment type="caution">
    <text evidence="1">The sequence shown here is derived from an EMBL/GenBank/DDBJ whole genome shotgun (WGS) entry which is preliminary data.</text>
</comment>
<name>A0A2P5CED2_PARAD</name>
<organism evidence="1 2">
    <name type="scientific">Parasponia andersonii</name>
    <name type="common">Sponia andersonii</name>
    <dbReference type="NCBI Taxonomy" id="3476"/>
    <lineage>
        <taxon>Eukaryota</taxon>
        <taxon>Viridiplantae</taxon>
        <taxon>Streptophyta</taxon>
        <taxon>Embryophyta</taxon>
        <taxon>Tracheophyta</taxon>
        <taxon>Spermatophyta</taxon>
        <taxon>Magnoliopsida</taxon>
        <taxon>eudicotyledons</taxon>
        <taxon>Gunneridae</taxon>
        <taxon>Pentapetalae</taxon>
        <taxon>rosids</taxon>
        <taxon>fabids</taxon>
        <taxon>Rosales</taxon>
        <taxon>Cannabaceae</taxon>
        <taxon>Parasponia</taxon>
    </lineage>
</organism>
<evidence type="ECO:0000313" key="2">
    <source>
        <dbReference type="Proteomes" id="UP000237105"/>
    </source>
</evidence>
<keyword evidence="2" id="KW-1185">Reference proteome</keyword>
<dbReference type="EMBL" id="JXTB01000140">
    <property type="protein sequence ID" value="PON59423.1"/>
    <property type="molecule type" value="Genomic_DNA"/>
</dbReference>